<dbReference type="AlphaFoldDB" id="A0A8S1S294"/>
<evidence type="ECO:0000256" key="1">
    <source>
        <dbReference type="SAM" id="SignalP"/>
    </source>
</evidence>
<protein>
    <recommendedName>
        <fullName evidence="4">Carboxypeptidase regulatory-like domain-containing protein</fullName>
    </recommendedName>
</protein>
<keyword evidence="1" id="KW-0732">Signal</keyword>
<proteinExistence type="predicted"/>
<dbReference type="OMA" id="GQFEFHI"/>
<organism evidence="2 3">
    <name type="scientific">Paramecium octaurelia</name>
    <dbReference type="NCBI Taxonomy" id="43137"/>
    <lineage>
        <taxon>Eukaryota</taxon>
        <taxon>Sar</taxon>
        <taxon>Alveolata</taxon>
        <taxon>Ciliophora</taxon>
        <taxon>Intramacronucleata</taxon>
        <taxon>Oligohymenophorea</taxon>
        <taxon>Peniculida</taxon>
        <taxon>Parameciidae</taxon>
        <taxon>Paramecium</taxon>
    </lineage>
</organism>
<dbReference type="EMBL" id="CAJJDP010000004">
    <property type="protein sequence ID" value="CAD8133702.1"/>
    <property type="molecule type" value="Genomic_DNA"/>
</dbReference>
<keyword evidence="3" id="KW-1185">Reference proteome</keyword>
<feature type="signal peptide" evidence="1">
    <location>
        <begin position="1"/>
        <end position="31"/>
    </location>
</feature>
<evidence type="ECO:0000313" key="3">
    <source>
        <dbReference type="Proteomes" id="UP000683925"/>
    </source>
</evidence>
<comment type="caution">
    <text evidence="2">The sequence shown here is derived from an EMBL/GenBank/DDBJ whole genome shotgun (WGS) entry which is preliminary data.</text>
</comment>
<name>A0A8S1S294_PAROT</name>
<dbReference type="Proteomes" id="UP000683925">
    <property type="component" value="Unassembled WGS sequence"/>
</dbReference>
<reference evidence="2" key="1">
    <citation type="submission" date="2021-01" db="EMBL/GenBank/DDBJ databases">
        <authorList>
            <consortium name="Genoscope - CEA"/>
            <person name="William W."/>
        </authorList>
    </citation>
    <scope>NUCLEOTIDE SEQUENCE</scope>
</reference>
<evidence type="ECO:0000313" key="2">
    <source>
        <dbReference type="EMBL" id="CAD8133702.1"/>
    </source>
</evidence>
<sequence length="368" mass="41052">MIPLIFNHMNNTKILTTSIALLLLLVLCIQSDNINSKFLKLYHKEQNLITGKVVSQYGQGIPAKLEIKIENYKQSIESNKEGIYTFSYAEGKLNQQYSVSISVTELSLGYVYSNPIAQLNVVLKDKVSLPNIIMNEGGYGALVIKGSFNEKLSDTHLSLILEEEKQQLQTNAITTSTGQFEFHIFGIKSLPKSALLSVLDNNDQFEPIQSLPIKLEGPASIIQLKQIELQSSKSCRLKGCKSCVPNNQKCQECNFGYKLDNNQLCKFGNFKGVGIANFQFQNYGPMMKIVGTLINQEFKPVPNTLICIKTDSLCVATGGTNRFGDFEIEIITLKQGQLQYQFSVGSFKKEIILYGNEFVLNLGKIVIS</sequence>
<dbReference type="OrthoDB" id="297946at2759"/>
<accession>A0A8S1S294</accession>
<gene>
    <name evidence="2" type="ORF">POCTA_138.1.T0050020</name>
</gene>
<evidence type="ECO:0008006" key="4">
    <source>
        <dbReference type="Google" id="ProtNLM"/>
    </source>
</evidence>
<feature type="chain" id="PRO_5035897800" description="Carboxypeptidase regulatory-like domain-containing protein" evidence="1">
    <location>
        <begin position="32"/>
        <end position="368"/>
    </location>
</feature>